<dbReference type="CDD" id="cd00495">
    <property type="entry name" value="Ribosomal_L25_TL5_CTC"/>
    <property type="match status" value="1"/>
</dbReference>
<dbReference type="NCBIfam" id="TIGR00731">
    <property type="entry name" value="bL25_bact_ctc"/>
    <property type="match status" value="1"/>
</dbReference>
<proteinExistence type="predicted"/>
<dbReference type="Pfam" id="PF01386">
    <property type="entry name" value="Ribosomal_L25p"/>
    <property type="match status" value="1"/>
</dbReference>
<evidence type="ECO:0000259" key="7">
    <source>
        <dbReference type="Pfam" id="PF14693"/>
    </source>
</evidence>
<dbReference type="InterPro" id="IPR001021">
    <property type="entry name" value="Ribosomal_bL25_long"/>
</dbReference>
<keyword evidence="2" id="KW-0694">RNA-binding</keyword>
<dbReference type="InterPro" id="IPR020057">
    <property type="entry name" value="Ribosomal_bL25_b-dom"/>
</dbReference>
<dbReference type="InterPro" id="IPR020930">
    <property type="entry name" value="Ribosomal_uL5_bac-type"/>
</dbReference>
<dbReference type="PANTHER" id="PTHR33284">
    <property type="entry name" value="RIBOSOMAL PROTEIN L25/GLN-TRNA SYNTHETASE, ANTI-CODON-BINDING DOMAIN-CONTAINING PROTEIN"/>
    <property type="match status" value="1"/>
</dbReference>
<evidence type="ECO:0000256" key="4">
    <source>
        <dbReference type="ARBA" id="ARBA00023274"/>
    </source>
</evidence>
<gene>
    <name evidence="8" type="primary">rplY</name>
    <name evidence="8" type="ORF">BN3087_710024</name>
</gene>
<name>A0A0S4XR98_9BACT</name>
<protein>
    <recommendedName>
        <fullName evidence="5">50S ribosomal protein L25</fullName>
    </recommendedName>
</protein>
<evidence type="ECO:0000256" key="5">
    <source>
        <dbReference type="ARBA" id="ARBA00035479"/>
    </source>
</evidence>
<dbReference type="InterPro" id="IPR020056">
    <property type="entry name" value="Rbsml_bL25/Gln-tRNA_synth_N"/>
</dbReference>
<evidence type="ECO:0000259" key="6">
    <source>
        <dbReference type="Pfam" id="PF01386"/>
    </source>
</evidence>
<keyword evidence="4" id="KW-0687">Ribonucleoprotein</keyword>
<evidence type="ECO:0000256" key="1">
    <source>
        <dbReference type="ARBA" id="ARBA00022730"/>
    </source>
</evidence>
<accession>A0A0S4XR98</accession>
<dbReference type="InterPro" id="IPR029751">
    <property type="entry name" value="Ribosomal_L25_dom"/>
</dbReference>
<dbReference type="NCBIfam" id="NF004129">
    <property type="entry name" value="PRK05618.1-4"/>
    <property type="match status" value="1"/>
</dbReference>
<dbReference type="GO" id="GO:0008097">
    <property type="term" value="F:5S rRNA binding"/>
    <property type="evidence" value="ECO:0007669"/>
    <property type="project" value="InterPro"/>
</dbReference>
<dbReference type="PANTHER" id="PTHR33284:SF1">
    <property type="entry name" value="RIBOSOMAL PROTEIN L25_GLN-TRNA SYNTHETASE, ANTI-CODON-BINDING DOMAIN-CONTAINING PROTEIN"/>
    <property type="match status" value="1"/>
</dbReference>
<organism evidence="8">
    <name type="scientific">Sulfurovum sp. enrichment culture clone C5</name>
    <dbReference type="NCBI Taxonomy" id="497650"/>
    <lineage>
        <taxon>Bacteria</taxon>
        <taxon>Pseudomonadati</taxon>
        <taxon>Campylobacterota</taxon>
        <taxon>Epsilonproteobacteria</taxon>
        <taxon>Campylobacterales</taxon>
        <taxon>Sulfurovaceae</taxon>
        <taxon>Sulfurovum</taxon>
        <taxon>environmental samples</taxon>
    </lineage>
</organism>
<evidence type="ECO:0000313" key="8">
    <source>
        <dbReference type="EMBL" id="CUV66294.1"/>
    </source>
</evidence>
<sequence>MLEGIVRESIGGGTAKRLKRDGYLIANIYANGLESVFAAFKRGDFIRAARSKTTLTLPVSVDGKEYTTVIQEYQFHPVTGDITHVDLRVALPGVVTDYLVPVKTTGTPKGLKNKGVLIQSKKRLKLRGAIEDMPANITLDVSDLDRDDSILVRDIEAPANTRIMDRTHVSICGVIKSK</sequence>
<evidence type="ECO:0000256" key="2">
    <source>
        <dbReference type="ARBA" id="ARBA00022884"/>
    </source>
</evidence>
<feature type="domain" description="Large ribosomal subunit protein bL25 L25" evidence="6">
    <location>
        <begin position="2"/>
        <end position="87"/>
    </location>
</feature>
<dbReference type="GO" id="GO:0006412">
    <property type="term" value="P:translation"/>
    <property type="evidence" value="ECO:0007669"/>
    <property type="project" value="InterPro"/>
</dbReference>
<dbReference type="EMBL" id="FAXN01000075">
    <property type="protein sequence ID" value="CUV66294.1"/>
    <property type="molecule type" value="Genomic_DNA"/>
</dbReference>
<reference evidence="8" key="1">
    <citation type="submission" date="2015-11" db="EMBL/GenBank/DDBJ databases">
        <authorList>
            <person name="Zhang Y."/>
            <person name="Guo Z."/>
        </authorList>
    </citation>
    <scope>NUCLEOTIDE SEQUENCE</scope>
    <source>
        <strain evidence="8">BN30871</strain>
    </source>
</reference>
<keyword evidence="1" id="KW-0699">rRNA-binding</keyword>
<dbReference type="InterPro" id="IPR037121">
    <property type="entry name" value="Ribosomal_bL25_C"/>
</dbReference>
<keyword evidence="3" id="KW-0689">Ribosomal protein</keyword>
<dbReference type="Gene3D" id="2.40.240.10">
    <property type="entry name" value="Ribosomal Protein L25, Chain P"/>
    <property type="match status" value="1"/>
</dbReference>
<evidence type="ECO:0000256" key="3">
    <source>
        <dbReference type="ARBA" id="ARBA00022980"/>
    </source>
</evidence>
<dbReference type="SUPFAM" id="SSF50715">
    <property type="entry name" value="Ribosomal protein L25-like"/>
    <property type="match status" value="1"/>
</dbReference>
<feature type="domain" description="Large ribosomal subunit protein bL25 beta" evidence="7">
    <location>
        <begin position="100"/>
        <end position="176"/>
    </location>
</feature>
<dbReference type="GO" id="GO:0022625">
    <property type="term" value="C:cytosolic large ribosomal subunit"/>
    <property type="evidence" value="ECO:0007669"/>
    <property type="project" value="TreeGrafter"/>
</dbReference>
<dbReference type="InterPro" id="IPR011035">
    <property type="entry name" value="Ribosomal_bL25/Gln-tRNA_synth"/>
</dbReference>
<dbReference type="GO" id="GO:0003735">
    <property type="term" value="F:structural constituent of ribosome"/>
    <property type="evidence" value="ECO:0007669"/>
    <property type="project" value="InterPro"/>
</dbReference>
<dbReference type="Pfam" id="PF14693">
    <property type="entry name" value="Ribosomal_TL5_C"/>
    <property type="match status" value="1"/>
</dbReference>
<dbReference type="AlphaFoldDB" id="A0A0S4XR98"/>
<dbReference type="Gene3D" id="2.170.120.20">
    <property type="entry name" value="Ribosomal protein L25, beta domain"/>
    <property type="match status" value="1"/>
</dbReference>